<evidence type="ECO:0000256" key="4">
    <source>
        <dbReference type="ARBA" id="ARBA00022670"/>
    </source>
</evidence>
<feature type="region of interest" description="Disordered" evidence="8">
    <location>
        <begin position="1"/>
        <end position="51"/>
    </location>
</feature>
<dbReference type="GO" id="GO:0016579">
    <property type="term" value="P:protein deubiquitination"/>
    <property type="evidence" value="ECO:0007669"/>
    <property type="project" value="InterPro"/>
</dbReference>
<evidence type="ECO:0000313" key="12">
    <source>
        <dbReference type="Proteomes" id="UP000053237"/>
    </source>
</evidence>
<dbReference type="InterPro" id="IPR016024">
    <property type="entry name" value="ARM-type_fold"/>
</dbReference>
<dbReference type="PANTHER" id="PTHR24006">
    <property type="entry name" value="UBIQUITIN CARBOXYL-TERMINAL HYDROLASE"/>
    <property type="match status" value="1"/>
</dbReference>
<dbReference type="Pfam" id="PF00443">
    <property type="entry name" value="UCH"/>
    <property type="match status" value="1"/>
</dbReference>
<feature type="compositionally biased region" description="Acidic residues" evidence="8">
    <location>
        <begin position="2999"/>
        <end position="3011"/>
    </location>
</feature>
<evidence type="ECO:0000256" key="2">
    <source>
        <dbReference type="ARBA" id="ARBA00009085"/>
    </source>
</evidence>
<proteinExistence type="inferred from homology"/>
<dbReference type="GO" id="GO:0004843">
    <property type="term" value="F:cysteine-type deubiquitinase activity"/>
    <property type="evidence" value="ECO:0007669"/>
    <property type="project" value="UniProtKB-EC"/>
</dbReference>
<dbReference type="PROSITE" id="PS50235">
    <property type="entry name" value="USP_3"/>
    <property type="match status" value="1"/>
</dbReference>
<evidence type="ECO:0000259" key="10">
    <source>
        <dbReference type="PROSITE" id="PS50235"/>
    </source>
</evidence>
<evidence type="ECO:0000256" key="5">
    <source>
        <dbReference type="ARBA" id="ARBA00022786"/>
    </source>
</evidence>
<accession>A0A024GF76</accession>
<dbReference type="Proteomes" id="UP000053237">
    <property type="component" value="Unassembled WGS sequence"/>
</dbReference>
<dbReference type="InterPro" id="IPR018200">
    <property type="entry name" value="USP_CS"/>
</dbReference>
<dbReference type="PROSITE" id="PS00973">
    <property type="entry name" value="USP_2"/>
    <property type="match status" value="1"/>
</dbReference>
<dbReference type="OrthoDB" id="289038at2759"/>
<dbReference type="PANTHER" id="PTHR24006:SF827">
    <property type="entry name" value="UBIQUITIN CARBOXYL-TERMINAL HYDROLASE 34"/>
    <property type="match status" value="1"/>
</dbReference>
<dbReference type="EC" id="3.4.19.12" evidence="3"/>
<keyword evidence="5" id="KW-0833">Ubl conjugation pathway</keyword>
<evidence type="ECO:0000256" key="8">
    <source>
        <dbReference type="SAM" id="MobiDB-lite"/>
    </source>
</evidence>
<protein>
    <recommendedName>
        <fullName evidence="3">ubiquitinyl hydrolase 1</fullName>
        <ecNumber evidence="3">3.4.19.12</ecNumber>
    </recommendedName>
</protein>
<dbReference type="InterPro" id="IPR050164">
    <property type="entry name" value="Peptidase_C19"/>
</dbReference>
<feature type="region of interest" description="Disordered" evidence="8">
    <location>
        <begin position="2054"/>
        <end position="2077"/>
    </location>
</feature>
<keyword evidence="12" id="KW-1185">Reference proteome</keyword>
<evidence type="ECO:0000259" key="9">
    <source>
        <dbReference type="PROSITE" id="PS50053"/>
    </source>
</evidence>
<evidence type="ECO:0000256" key="6">
    <source>
        <dbReference type="ARBA" id="ARBA00022801"/>
    </source>
</evidence>
<keyword evidence="4" id="KW-0645">Protease</keyword>
<name>A0A024GF76_9STRA</name>
<gene>
    <name evidence="11" type="ORF">BN9_058290</name>
</gene>
<dbReference type="SUPFAM" id="SSF48371">
    <property type="entry name" value="ARM repeat"/>
    <property type="match status" value="2"/>
</dbReference>
<dbReference type="Gene3D" id="3.90.70.10">
    <property type="entry name" value="Cysteine proteinases"/>
    <property type="match status" value="1"/>
</dbReference>
<reference evidence="11 12" key="1">
    <citation type="submission" date="2012-05" db="EMBL/GenBank/DDBJ databases">
        <title>Recombination and specialization in a pathogen metapopulation.</title>
        <authorList>
            <person name="Gardiner A."/>
            <person name="Kemen E."/>
            <person name="Schultz-Larsen T."/>
            <person name="MacLean D."/>
            <person name="Van Oosterhout C."/>
            <person name="Jones J.D.G."/>
        </authorList>
    </citation>
    <scope>NUCLEOTIDE SEQUENCE [LARGE SCALE GENOMIC DNA]</scope>
    <source>
        <strain evidence="11 12">Ac Nc2</strain>
    </source>
</reference>
<dbReference type="GO" id="GO:0005829">
    <property type="term" value="C:cytosol"/>
    <property type="evidence" value="ECO:0007669"/>
    <property type="project" value="TreeGrafter"/>
</dbReference>
<dbReference type="PROSITE" id="PS50053">
    <property type="entry name" value="UBIQUITIN_2"/>
    <property type="match status" value="1"/>
</dbReference>
<dbReference type="InterPro" id="IPR028889">
    <property type="entry name" value="USP"/>
</dbReference>
<evidence type="ECO:0000256" key="1">
    <source>
        <dbReference type="ARBA" id="ARBA00000707"/>
    </source>
</evidence>
<keyword evidence="7" id="KW-0788">Thiol protease</keyword>
<dbReference type="InterPro" id="IPR001394">
    <property type="entry name" value="Peptidase_C19_UCH"/>
</dbReference>
<dbReference type="GO" id="GO:0005634">
    <property type="term" value="C:nucleus"/>
    <property type="evidence" value="ECO:0007669"/>
    <property type="project" value="TreeGrafter"/>
</dbReference>
<dbReference type="EMBL" id="CAIX01000085">
    <property type="protein sequence ID" value="CCI44982.1"/>
    <property type="molecule type" value="Genomic_DNA"/>
</dbReference>
<evidence type="ECO:0000256" key="3">
    <source>
        <dbReference type="ARBA" id="ARBA00012759"/>
    </source>
</evidence>
<feature type="domain" description="Ubiquitin-like" evidence="9">
    <location>
        <begin position="1107"/>
        <end position="1181"/>
    </location>
</feature>
<feature type="compositionally biased region" description="Pro residues" evidence="8">
    <location>
        <begin position="9"/>
        <end position="24"/>
    </location>
</feature>
<dbReference type="STRING" id="65357.A0A024GF76"/>
<dbReference type="GO" id="GO:0006508">
    <property type="term" value="P:proteolysis"/>
    <property type="evidence" value="ECO:0007669"/>
    <property type="project" value="UniProtKB-KW"/>
</dbReference>
<comment type="similarity">
    <text evidence="2">Belongs to the peptidase C19 family.</text>
</comment>
<organism evidence="11 12">
    <name type="scientific">Albugo candida</name>
    <dbReference type="NCBI Taxonomy" id="65357"/>
    <lineage>
        <taxon>Eukaryota</taxon>
        <taxon>Sar</taxon>
        <taxon>Stramenopiles</taxon>
        <taxon>Oomycota</taxon>
        <taxon>Peronosporomycetes</taxon>
        <taxon>Albuginales</taxon>
        <taxon>Albuginaceae</taxon>
        <taxon>Albugo</taxon>
    </lineage>
</organism>
<feature type="domain" description="USP" evidence="10">
    <location>
        <begin position="1731"/>
        <end position="2183"/>
    </location>
</feature>
<dbReference type="InParanoid" id="A0A024GF76"/>
<comment type="caution">
    <text evidence="11">The sequence shown here is derived from an EMBL/GenBank/DDBJ whole genome shotgun (WGS) entry which is preliminary data.</text>
</comment>
<dbReference type="InterPro" id="IPR056850">
    <property type="entry name" value="ARM_UBP34_24_USP9X_Y"/>
</dbReference>
<sequence length="3039" mass="341935">MGRTSSNPTPKPSPYSHNSPPPTPTAGWNNEKQKRRKKSQDEESDAIASMNSSNHNLLYSAGTVSSYQRKREHETDRFCIIVAEIGEETLELYQLVAHDLKTKSTVGWQNAVESLNAASAFIHHQESQSFLSECFNKIVSIMLDQHLSKIGGIEKQCVNQCLSVSIPIILHQLQAGKIYVLQSLVLIFNKKRTLYKDLRTTGVGSYWNKTAGAPEVRAQCINVFCELKGFDLLVDVFRNVLCEEEVEESVETDSHLMADDRMPTNVRESLESVKCTPKLKMSGDDLKLILQALMEYYHVVPTSVITQLCVQILGYLSKKNDTMLRKETNEAIGGVIVLVRRLVDAGAVRSINTVNELWLDLTCKYLRSQSLPLRLFGLEQIHHLVSAARTTRSFPQHYIVRNAGSEMVNGVYNLRMSERDENMSATYVMRQDDSLQSFTLSSCTTKHGEKWWSISEVDAEYTGSERDIDYYQQRSHVEADVPPTGQWEAAPRGAKPTPEVALPVTAEESGGEADSAADTEMLEKSGNHSDLVKHDCGTGSNQKGHIPRLDQRLCDWVEEKDILVEIFGDRVHREVVSRSTVLVTFLAESNRLSIALMDLIWEAGSRKDSIIASEIHQLLVAITPHLDDDLLLHLLDSTRTAFFEKRATRENLRSLLVFVEQLLSNEFLSERSSNVISSTLRLLWTIQVHCSTEILGPHRNLCDILQQELRAERNEALRNQFLNDCITGIKLTSNEEGTREDNPMSVREEPITTSKSLEMLKFLIDAHESDQVPAVVEALHEKHGLVSLLFDELAAFVTQTPEVMKRLDCYRTAIGHRLELIHYIHVKSTKFKLSIPEVERLWQILSSSASEQEFCLIFFNQAGSRSLHIPEGAASGAYSINGDSQRTGTIHSLIENDAVAPLQLNVCVHIFTQLLCKQTDFTTLGTMGYKCFHTFFAGLNSSPYRVLEGAEENKPKNALQLCGLDALWLIALESPNAVANLAIQELLCVYKHYVHNMEHSSPSKAENAIKEFLEHVFTQLESVTKETIGESDVKIVDHCASLLSGIVKYDVDASNANADYGQTPHGLTGRGAIFDLKVLIQRMVACGGVPTPMNPPNTNVSTAPNNTLKQAQNGDKSGIRSIQVQVYAHQPLGMLRLQLEKEVGHPSTQTKILCNGAAISGDEKRIADFNITEASAVRVLLFSSAVSRLPQLLDEPESPMAMEECCVVSPGNLIARDKRYFDILFDTLDRIIGFPVHKSLWNFLKIIPTNVQLQELVSSAGEAADDDHAMETVSSSGWTSLMEGESRSLHRSIYILQIVDALLLPSELNHAPFARAYQKRFTFGGGFHTVLRYFLFGESFQGSFNEGLAIALRIVKYCLFDGTSGELLLSPTRLIKQLDTAQSSAMCMDTCLDLSTLSLDSSDYLNLNRKTASLIVSEYHGTQTGRQQGKQAGESIDGDGDHDMDEKDTQEASFTAGKAAIFTTNESKHFPQMLIDAIKTVRSIVSVSTASANDFFTHSELRDMIAHVLMHCDCLTVREQWLEALETLCHASKQACFIVFEQVCNAMSQIESMSASSDQFFQLLKFLVQVNGDDDTCALEAHCQKIAVETLRKLDAGFSIKFFASERYVQILMGVLDFVRQVLVSKQSVGQRIAQQVVQVVFDDCLFTLPSDEDLDYGKRSPLCCTVESRRLAFRLLATAITCTDSTAGDSSVILKLLEDRLSHLFHRNGELQLKWNQQNHVEARASGEHVGLKNQGCSCYMNSFLQQIFMQPALRKGLMEAQVPPPQIHTLTKAMVEKCPDELVGSRIALECGGGRVFEATVVNYDSTTGRHTVQYEDASQACFVLGEGRPGFENGRYAILPPELTGTEATLEVVRQLQRTFCYLRNSEMRFFNPKALVDACKCLNLEFSVYQQNDASEFCDKLLDRLETGLKTTPLGPKCLQEALDGKLISQKLPKDCGHRYEREEAFIRLELQIRGKESIQESLASFVEGEVMDGDNKVECELCGTKKAATRRTCFGTLPNLLILHLKRFDLDFTTFETVKLNNRCSFPTLLDMKPYTKVGLENHEVAKLPSQAEDGHGEEMETSSDTGSGTEFDFDEAASVNDSIPRDKRTLDPQFLYGLKGILVHSGVAQGGHYYSFIYDNESERWFRYDDEEVIPFDPSKIEEECFGGVQRRSWHGSGNPVDVEVFSNALMLFYEKKMPGQSMETDITAETNVIRCPFDTEVRKSNEAFLQTTYLYDGEFQEFLREMVQSRYIKERPEISHESKVVDTPETGRTDSNIQLILTRIGVEFLLSVFLHAHEKNDVARWITILGNKFINYRDTCIWFLKTLIGQRHAIWLKAYLFECPDAFARQSFVHLTTRAINAYRAHEKALDSPVILLQILAQVTSILDAHLGMRTFRLEECFMLLRNLAEVSVQVQNQMKKSNMIARLIRIFLGDRSPLTLKNAFLVASGTRVDQENASDYQSLLEAIIAILGLKRQVAEPLLSEASIQYPSRQPVLSAKAKAALIQAFEEFQENNVMDGMALRRYFARCITPLSQLNYSTSAYGPFQNAVSSGGNDLVQQNAQLVLEKYANGQSVDVDGFLAYYTDLAATASKQVMQDLRCIGFGEDLERMPTQYVSSKELLERISYLDRTALLCDAFIQSALEEDAETSSDLLLRISVGDHRTSVVLLRAILHCIHNTEVGWKGQGVINVCCEMLQRLLLHEEKFQDELVHETFMLTDFGLLYSALKSERMRQRYAHQSHVPLFIFRQIVLLTELMERVPAVKLWLQQHIRFLKWMYEWLRIESLKPILGGRWTTLYREPFKADVLARLCSALGLPNHPESRSYLVEGAGLSVLNGIYESTFDSHDSCLTYTCVKGSVDYILFRCCMPSKARRWYISYSPNKKLLGTMSDEDFYFAPSQVEDEFPPVCGWRVWAKNSKALSPAPTVRLYASTVEDLQRPHHPFVPVLPKMESLSICKESFQEPPYVHGYAGREEHLLRRNVSNEELGMIASDDDLDADDEAETNSAVVDIDADTIEYDDSEDEIRASNERFQAVRLEEQSRPSRTPMDQS</sequence>
<dbReference type="Pfam" id="PF25010">
    <property type="entry name" value="ARM_UBP24_USP9X-Y"/>
    <property type="match status" value="1"/>
</dbReference>
<comment type="catalytic activity">
    <reaction evidence="1">
        <text>Thiol-dependent hydrolysis of ester, thioester, amide, peptide and isopeptide bonds formed by the C-terminal Gly of ubiquitin (a 76-residue protein attached to proteins as an intracellular targeting signal).</text>
        <dbReference type="EC" id="3.4.19.12"/>
    </reaction>
</comment>
<feature type="compositionally biased region" description="Basic and acidic residues" evidence="8">
    <location>
        <begin position="1439"/>
        <end position="1450"/>
    </location>
</feature>
<dbReference type="SUPFAM" id="SSF54001">
    <property type="entry name" value="Cysteine proteinases"/>
    <property type="match status" value="1"/>
</dbReference>
<dbReference type="InterPro" id="IPR038765">
    <property type="entry name" value="Papain-like_cys_pep_sf"/>
</dbReference>
<evidence type="ECO:0000256" key="7">
    <source>
        <dbReference type="ARBA" id="ARBA00022807"/>
    </source>
</evidence>
<feature type="region of interest" description="Disordered" evidence="8">
    <location>
        <begin position="1422"/>
        <end position="1450"/>
    </location>
</feature>
<keyword evidence="6" id="KW-0378">Hydrolase</keyword>
<evidence type="ECO:0000313" key="11">
    <source>
        <dbReference type="EMBL" id="CCI44982.1"/>
    </source>
</evidence>
<dbReference type="InterPro" id="IPR000626">
    <property type="entry name" value="Ubiquitin-like_dom"/>
</dbReference>
<feature type="region of interest" description="Disordered" evidence="8">
    <location>
        <begin position="2992"/>
        <end position="3039"/>
    </location>
</feature>